<dbReference type="PANTHER" id="PTHR11802">
    <property type="entry name" value="SERINE PROTEASE FAMILY S10 SERINE CARBOXYPEPTIDASE"/>
    <property type="match status" value="1"/>
</dbReference>
<dbReference type="Gene3D" id="1.10.287.410">
    <property type="match status" value="1"/>
</dbReference>
<keyword evidence="5" id="KW-0325">Glycoprotein</keyword>
<evidence type="ECO:0000256" key="5">
    <source>
        <dbReference type="ARBA" id="ARBA00023180"/>
    </source>
</evidence>
<comment type="caution">
    <text evidence="6">The sequence shown here is derived from an EMBL/GenBank/DDBJ whole genome shotgun (WGS) entry which is preliminary data.</text>
</comment>
<accession>A0A7J6M8P4</accession>
<evidence type="ECO:0000313" key="8">
    <source>
        <dbReference type="Proteomes" id="UP000570595"/>
    </source>
</evidence>
<evidence type="ECO:0000256" key="4">
    <source>
        <dbReference type="ARBA" id="ARBA00022801"/>
    </source>
</evidence>
<evidence type="ECO:0000313" key="9">
    <source>
        <dbReference type="Proteomes" id="UP000572268"/>
    </source>
</evidence>
<dbReference type="PRINTS" id="PR00724">
    <property type="entry name" value="CRBOXYPTASEC"/>
</dbReference>
<organism evidence="6 8">
    <name type="scientific">Perkinsus olseni</name>
    <name type="common">Perkinsus atlanticus</name>
    <dbReference type="NCBI Taxonomy" id="32597"/>
    <lineage>
        <taxon>Eukaryota</taxon>
        <taxon>Sar</taxon>
        <taxon>Alveolata</taxon>
        <taxon>Perkinsozoa</taxon>
        <taxon>Perkinsea</taxon>
        <taxon>Perkinsida</taxon>
        <taxon>Perkinsidae</taxon>
        <taxon>Perkinsus</taxon>
    </lineage>
</organism>
<dbReference type="GO" id="GO:0006508">
    <property type="term" value="P:proteolysis"/>
    <property type="evidence" value="ECO:0007669"/>
    <property type="project" value="UniProtKB-KW"/>
</dbReference>
<evidence type="ECO:0000256" key="3">
    <source>
        <dbReference type="ARBA" id="ARBA00022670"/>
    </source>
</evidence>
<sequence>MSGTSSGMRALRRAIGPAEFSFLSTPIARPKLQAGRNNEEQELCGMIRRSLVKDNYRPGRWIYIHSQAGLMLLSLFSRSSIQFVYRHSRDFPQLSAVCATLPSAVAAAAAAAITMAKRRVGGSNPDPLLVGRLLDRALTSAGLTYRSTLLLVYSVVNNGLPDSVLSEIITNSRARLAVDPDVVGLLELTYLIRRCSRPHYPDILQVLIERLSTTETPILWESLPTSSIAMSLVVLGDIPRTVTEQWREDCERQLIAAPVSGDAVRILARECGEEGRLPSAAVLRAVVSSQAARAESPEISMRLLTAAMKLSVVEEALLASLAWETSRLLADRIDQLKSMDIFGLACTLLAPPERGPVGETLALDETLLHAMGEAVAIARHRLSAADLETILGQAEVCAQLGIDEITLGVMARRLMNADVMHAVSVDVVLAMGGEYDRGVFKNAAFLDGMLNAQQCAAAASDGDDCCLLSGTVGSEGFVSINRRLARWARSVLMVGSSTADEGAPGFPRRDADRLWSCLCIVHGVSFPTITMRVRAATVITVFYGIVLGDSAQPQPGLSRRGINKLARSLRWRVSSNKVICDATVVQHHGYLPGRGDNEVFYWLFESRNNPRDSPTVIYFAGGPGGSSLYSAVSGNGGPCIVDDSGSSTLRNEYSWNTHANVMYLDQPAGVGFSRGTSPNNSVLAAESTYLALTKFFAVRPEYNTRVFLAGQSYAGHYIPPLAAKLMESSVRLEGIILGNANVMPEMQWRSYPEMLMENGLISREESGKMRERAENCSRLLHACNALRKVLDEGPSVGPNVSEEFERAAKRARKMRSTDFLKPVNRAGKNVYNLDKEYIGLGKDPLVLRVTGFLNNPTVRRFLGVRSDWRIWNADVCREFECDIACNYDHFLPDLLHTGLRVLVFAGDRDLVCNWMGCLAWMEKLRWKGADGFRAAAVAEYRSPDGSPVGEMRAFALADTGGRLVYMRVYGAGHSVAADAPREALMMIDDFLDSKL</sequence>
<dbReference type="Gene3D" id="3.40.50.1820">
    <property type="entry name" value="alpha/beta hydrolase"/>
    <property type="match status" value="1"/>
</dbReference>
<dbReference type="Proteomes" id="UP000570595">
    <property type="component" value="Unassembled WGS sequence"/>
</dbReference>
<reference evidence="8 9" key="1">
    <citation type="submission" date="2020-04" db="EMBL/GenBank/DDBJ databases">
        <title>Perkinsus olseni comparative genomics.</title>
        <authorList>
            <person name="Bogema D.R."/>
        </authorList>
    </citation>
    <scope>NUCLEOTIDE SEQUENCE [LARGE SCALE GENOMIC DNA]</scope>
    <source>
        <strain evidence="6">ATCC PRA-179</strain>
        <strain evidence="7">ATCC PRA-31</strain>
    </source>
</reference>
<dbReference type="Pfam" id="PF00450">
    <property type="entry name" value="Peptidase_S10"/>
    <property type="match status" value="1"/>
</dbReference>
<dbReference type="PANTHER" id="PTHR11802:SF113">
    <property type="entry name" value="SERINE CARBOXYPEPTIDASE CTSA-4.1"/>
    <property type="match status" value="1"/>
</dbReference>
<dbReference type="Proteomes" id="UP000572268">
    <property type="component" value="Unassembled WGS sequence"/>
</dbReference>
<gene>
    <name evidence="7" type="ORF">FOL46_007093</name>
    <name evidence="6" type="ORF">FOZ61_007698</name>
</gene>
<dbReference type="AlphaFoldDB" id="A0A7J6M8P4"/>
<dbReference type="EMBL" id="JABANN010000049">
    <property type="protein sequence ID" value="KAF4673485.1"/>
    <property type="molecule type" value="Genomic_DNA"/>
</dbReference>
<dbReference type="GO" id="GO:0004185">
    <property type="term" value="F:serine-type carboxypeptidase activity"/>
    <property type="evidence" value="ECO:0007669"/>
    <property type="project" value="InterPro"/>
</dbReference>
<comment type="similarity">
    <text evidence="1">Belongs to the peptidase S10 family.</text>
</comment>
<protein>
    <submittedName>
        <fullName evidence="6">Uncharacterized protein</fullName>
    </submittedName>
</protein>
<evidence type="ECO:0000256" key="1">
    <source>
        <dbReference type="ARBA" id="ARBA00009431"/>
    </source>
</evidence>
<keyword evidence="3" id="KW-0645">Protease</keyword>
<evidence type="ECO:0000313" key="7">
    <source>
        <dbReference type="EMBL" id="KAF4673485.1"/>
    </source>
</evidence>
<evidence type="ECO:0000256" key="2">
    <source>
        <dbReference type="ARBA" id="ARBA00022645"/>
    </source>
</evidence>
<name>A0A7J6M8P4_PEROL</name>
<dbReference type="EMBL" id="JABAHT010000048">
    <property type="protein sequence ID" value="KAF4667806.1"/>
    <property type="molecule type" value="Genomic_DNA"/>
</dbReference>
<dbReference type="InterPro" id="IPR001563">
    <property type="entry name" value="Peptidase_S10"/>
</dbReference>
<dbReference type="OrthoDB" id="443318at2759"/>
<evidence type="ECO:0000313" key="6">
    <source>
        <dbReference type="EMBL" id="KAF4667806.1"/>
    </source>
</evidence>
<dbReference type="SUPFAM" id="SSF53474">
    <property type="entry name" value="alpha/beta-Hydrolases"/>
    <property type="match status" value="1"/>
</dbReference>
<dbReference type="InterPro" id="IPR029058">
    <property type="entry name" value="AB_hydrolase_fold"/>
</dbReference>
<proteinExistence type="inferred from homology"/>
<keyword evidence="4" id="KW-0378">Hydrolase</keyword>
<keyword evidence="2" id="KW-0121">Carboxypeptidase</keyword>